<accession>A0ABD0XQI5</accession>
<name>A0ABD0XQI5_UMBPY</name>
<sequence>MGKKRIFQNTTDSERSPRSCSMSYERILSIQSLNDVENPWKGITLNRCIVLAIIIMLVSSGVNEVHDALGFLEENDLTQMLFGGSGLRPDGTPQPSASLWDSLFGSGSDDGKKEKPKRRGGILRIRNREVSRAGLLKLKES</sequence>
<dbReference type="InterPro" id="IPR026178">
    <property type="entry name" value="JSRP1"/>
</dbReference>
<evidence type="ECO:0000256" key="1">
    <source>
        <dbReference type="SAM" id="MobiDB-lite"/>
    </source>
</evidence>
<gene>
    <name evidence="2" type="ORF">UPYG_G00035160</name>
</gene>
<proteinExistence type="predicted"/>
<evidence type="ECO:0000313" key="3">
    <source>
        <dbReference type="Proteomes" id="UP001557470"/>
    </source>
</evidence>
<reference evidence="2 3" key="1">
    <citation type="submission" date="2024-06" db="EMBL/GenBank/DDBJ databases">
        <authorList>
            <person name="Pan Q."/>
            <person name="Wen M."/>
            <person name="Jouanno E."/>
            <person name="Zahm M."/>
            <person name="Klopp C."/>
            <person name="Cabau C."/>
            <person name="Louis A."/>
            <person name="Berthelot C."/>
            <person name="Parey E."/>
            <person name="Roest Crollius H."/>
            <person name="Montfort J."/>
            <person name="Robinson-Rechavi M."/>
            <person name="Bouchez O."/>
            <person name="Lampietro C."/>
            <person name="Lopez Roques C."/>
            <person name="Donnadieu C."/>
            <person name="Postlethwait J."/>
            <person name="Bobe J."/>
            <person name="Verreycken H."/>
            <person name="Guiguen Y."/>
        </authorList>
    </citation>
    <scope>NUCLEOTIDE SEQUENCE [LARGE SCALE GENOMIC DNA]</scope>
    <source>
        <strain evidence="2">Up_M1</strain>
        <tissue evidence="2">Testis</tissue>
    </source>
</reference>
<protein>
    <submittedName>
        <fullName evidence="2">Uncharacterized protein</fullName>
    </submittedName>
</protein>
<dbReference type="Proteomes" id="UP001557470">
    <property type="component" value="Unassembled WGS sequence"/>
</dbReference>
<keyword evidence="3" id="KW-1185">Reference proteome</keyword>
<evidence type="ECO:0000313" key="2">
    <source>
        <dbReference type="EMBL" id="KAL1022994.1"/>
    </source>
</evidence>
<comment type="caution">
    <text evidence="2">The sequence shown here is derived from an EMBL/GenBank/DDBJ whole genome shotgun (WGS) entry which is preliminary data.</text>
</comment>
<dbReference type="Pfam" id="PF15312">
    <property type="entry name" value="JSRP"/>
    <property type="match status" value="1"/>
</dbReference>
<dbReference type="EMBL" id="JAGEUA010000001">
    <property type="protein sequence ID" value="KAL1022994.1"/>
    <property type="molecule type" value="Genomic_DNA"/>
</dbReference>
<dbReference type="AlphaFoldDB" id="A0ABD0XQI5"/>
<organism evidence="2 3">
    <name type="scientific">Umbra pygmaea</name>
    <name type="common">Eastern mudminnow</name>
    <dbReference type="NCBI Taxonomy" id="75934"/>
    <lineage>
        <taxon>Eukaryota</taxon>
        <taxon>Metazoa</taxon>
        <taxon>Chordata</taxon>
        <taxon>Craniata</taxon>
        <taxon>Vertebrata</taxon>
        <taxon>Euteleostomi</taxon>
        <taxon>Actinopterygii</taxon>
        <taxon>Neopterygii</taxon>
        <taxon>Teleostei</taxon>
        <taxon>Protacanthopterygii</taxon>
        <taxon>Esociformes</taxon>
        <taxon>Umbridae</taxon>
        <taxon>Umbra</taxon>
    </lineage>
</organism>
<feature type="region of interest" description="Disordered" evidence="1">
    <location>
        <begin position="85"/>
        <end position="121"/>
    </location>
</feature>